<name>A0A543EBJ4_9FLAO</name>
<accession>A0A543EBJ4</accession>
<dbReference type="AlphaFoldDB" id="A0A543EBJ4"/>
<dbReference type="RefSeq" id="WP_142018260.1">
    <property type="nucleotide sequence ID" value="NZ_VFPD01000002.1"/>
</dbReference>
<dbReference type="Proteomes" id="UP000316437">
    <property type="component" value="Unassembled WGS sequence"/>
</dbReference>
<gene>
    <name evidence="1" type="ORF">FB551_3357</name>
</gene>
<evidence type="ECO:0000313" key="1">
    <source>
        <dbReference type="EMBL" id="TQM18962.1"/>
    </source>
</evidence>
<organism evidence="1 2">
    <name type="scientific">Chryseobacterium aquifrigidense</name>
    <dbReference type="NCBI Taxonomy" id="558021"/>
    <lineage>
        <taxon>Bacteria</taxon>
        <taxon>Pseudomonadati</taxon>
        <taxon>Bacteroidota</taxon>
        <taxon>Flavobacteriia</taxon>
        <taxon>Flavobacteriales</taxon>
        <taxon>Weeksellaceae</taxon>
        <taxon>Chryseobacterium group</taxon>
        <taxon>Chryseobacterium</taxon>
    </lineage>
</organism>
<reference evidence="1 2" key="1">
    <citation type="submission" date="2019-06" db="EMBL/GenBank/DDBJ databases">
        <title>Sorghum-associated microbial communities from plants grown in Nebraska, USA.</title>
        <authorList>
            <person name="Schachtman D."/>
        </authorList>
    </citation>
    <scope>NUCLEOTIDE SEQUENCE [LARGE SCALE GENOMIC DNA]</scope>
    <source>
        <strain evidence="1 2">110</strain>
    </source>
</reference>
<keyword evidence="2" id="KW-1185">Reference proteome</keyword>
<dbReference type="EMBL" id="VFPD01000002">
    <property type="protein sequence ID" value="TQM18962.1"/>
    <property type="molecule type" value="Genomic_DNA"/>
</dbReference>
<protein>
    <submittedName>
        <fullName evidence="1">Uncharacterized protein</fullName>
    </submittedName>
</protein>
<comment type="caution">
    <text evidence="1">The sequence shown here is derived from an EMBL/GenBank/DDBJ whole genome shotgun (WGS) entry which is preliminary data.</text>
</comment>
<proteinExistence type="predicted"/>
<sequence>MSLTYNLKFIRKVEEKPELKKMIENHDNNLFLVSGLFSYDNGYIGGHFEDNMVELELDEISFISFDVIKKHAGSILLRKSILQMVHKITNEIYPNEDYYLIFNGDYIFEKRENGIVKRNSNSDFYEGLD</sequence>
<evidence type="ECO:0000313" key="2">
    <source>
        <dbReference type="Proteomes" id="UP000316437"/>
    </source>
</evidence>